<evidence type="ECO:0000256" key="1">
    <source>
        <dbReference type="SAM" id="MobiDB-lite"/>
    </source>
</evidence>
<gene>
    <name evidence="2" type="ORF">GCM10010502_69150</name>
</gene>
<evidence type="ECO:0000313" key="2">
    <source>
        <dbReference type="EMBL" id="GGV04569.1"/>
    </source>
</evidence>
<evidence type="ECO:0000313" key="3">
    <source>
        <dbReference type="Proteomes" id="UP000610124"/>
    </source>
</evidence>
<proteinExistence type="predicted"/>
<organism evidence="2 3">
    <name type="scientific">Kitasatospora aureofaciens</name>
    <name type="common">Streptomyces aureofaciens</name>
    <dbReference type="NCBI Taxonomy" id="1894"/>
    <lineage>
        <taxon>Bacteria</taxon>
        <taxon>Bacillati</taxon>
        <taxon>Actinomycetota</taxon>
        <taxon>Actinomycetes</taxon>
        <taxon>Kitasatosporales</taxon>
        <taxon>Streptomycetaceae</taxon>
        <taxon>Kitasatospora</taxon>
    </lineage>
</organism>
<accession>A0A8H9LRH5</accession>
<reference evidence="2" key="2">
    <citation type="submission" date="2020-09" db="EMBL/GenBank/DDBJ databases">
        <authorList>
            <person name="Sun Q."/>
            <person name="Ohkuma M."/>
        </authorList>
    </citation>
    <scope>NUCLEOTIDE SEQUENCE</scope>
    <source>
        <strain evidence="2">JCM 4434</strain>
    </source>
</reference>
<dbReference type="AlphaFoldDB" id="A0A8H9LRH5"/>
<feature type="region of interest" description="Disordered" evidence="1">
    <location>
        <begin position="26"/>
        <end position="61"/>
    </location>
</feature>
<reference evidence="2" key="1">
    <citation type="journal article" date="2014" name="Int. J. Syst. Evol. Microbiol.">
        <title>Complete genome sequence of Corynebacterium casei LMG S-19264T (=DSM 44701T), isolated from a smear-ripened cheese.</title>
        <authorList>
            <consortium name="US DOE Joint Genome Institute (JGI-PGF)"/>
            <person name="Walter F."/>
            <person name="Albersmeier A."/>
            <person name="Kalinowski J."/>
            <person name="Ruckert C."/>
        </authorList>
    </citation>
    <scope>NUCLEOTIDE SEQUENCE</scope>
    <source>
        <strain evidence="2">JCM 4434</strain>
    </source>
</reference>
<dbReference type="Proteomes" id="UP000610124">
    <property type="component" value="Unassembled WGS sequence"/>
</dbReference>
<dbReference type="EMBL" id="BMUB01000033">
    <property type="protein sequence ID" value="GGV04569.1"/>
    <property type="molecule type" value="Genomic_DNA"/>
</dbReference>
<protein>
    <submittedName>
        <fullName evidence="2">Uncharacterized protein</fullName>
    </submittedName>
</protein>
<comment type="caution">
    <text evidence="2">The sequence shown here is derived from an EMBL/GenBank/DDBJ whole genome shotgun (WGS) entry which is preliminary data.</text>
</comment>
<sequence>MFEELEAREAAARAWAEELQTELAGLSGKLEPARDGLEPPGPARHHRMSGAIWGRPEMPTTRVPRMRKELHVGSSGSNAVQEMKVWPFGVALRGEAPNRRMLRER</sequence>
<name>A0A8H9LRH5_KITAU</name>